<evidence type="ECO:0000256" key="5">
    <source>
        <dbReference type="ARBA" id="ARBA00022692"/>
    </source>
</evidence>
<evidence type="ECO:0000256" key="8">
    <source>
        <dbReference type="ARBA" id="ARBA00023136"/>
    </source>
</evidence>
<feature type="transmembrane region" description="Helical" evidence="10">
    <location>
        <begin position="240"/>
        <end position="263"/>
    </location>
</feature>
<name>A0A9X3EG40_9GAMM</name>
<evidence type="ECO:0000256" key="7">
    <source>
        <dbReference type="ARBA" id="ARBA00023065"/>
    </source>
</evidence>
<keyword evidence="4" id="KW-1003">Cell membrane</keyword>
<dbReference type="EMBL" id="JAPNOA010000056">
    <property type="protein sequence ID" value="MCY0966611.1"/>
    <property type="molecule type" value="Genomic_DNA"/>
</dbReference>
<keyword evidence="3" id="KW-0050">Antiport</keyword>
<dbReference type="AlphaFoldDB" id="A0A9X3EG40"/>
<dbReference type="InterPro" id="IPR048279">
    <property type="entry name" value="MdtK-like"/>
</dbReference>
<evidence type="ECO:0000256" key="9">
    <source>
        <dbReference type="ARBA" id="ARBA00031636"/>
    </source>
</evidence>
<comment type="subcellular location">
    <subcellularLocation>
        <location evidence="1">Cell inner membrane</location>
        <topology evidence="1">Multi-pass membrane protein</topology>
    </subcellularLocation>
</comment>
<dbReference type="InterPro" id="IPR050222">
    <property type="entry name" value="MATE_MdtK"/>
</dbReference>
<dbReference type="PANTHER" id="PTHR43298">
    <property type="entry name" value="MULTIDRUG RESISTANCE PROTEIN NORM-RELATED"/>
    <property type="match status" value="1"/>
</dbReference>
<feature type="transmembrane region" description="Helical" evidence="10">
    <location>
        <begin position="386"/>
        <end position="410"/>
    </location>
</feature>
<keyword evidence="7" id="KW-0406">Ion transport</keyword>
<dbReference type="GO" id="GO:0015297">
    <property type="term" value="F:antiporter activity"/>
    <property type="evidence" value="ECO:0007669"/>
    <property type="project" value="UniProtKB-KW"/>
</dbReference>
<proteinExistence type="predicted"/>
<dbReference type="RefSeq" id="WP_283174814.1">
    <property type="nucleotide sequence ID" value="NZ_JAPNOA010000056.1"/>
</dbReference>
<dbReference type="Proteomes" id="UP001150830">
    <property type="component" value="Unassembled WGS sequence"/>
</dbReference>
<keyword evidence="6 10" id="KW-1133">Transmembrane helix</keyword>
<accession>A0A9X3EG40</accession>
<evidence type="ECO:0000256" key="4">
    <source>
        <dbReference type="ARBA" id="ARBA00022475"/>
    </source>
</evidence>
<keyword evidence="5 10" id="KW-0812">Transmembrane</keyword>
<dbReference type="PANTHER" id="PTHR43298:SF2">
    <property type="entry name" value="FMN_FAD EXPORTER YEEO-RELATED"/>
    <property type="match status" value="1"/>
</dbReference>
<reference evidence="11" key="1">
    <citation type="submission" date="2022-11" db="EMBL/GenBank/DDBJ databases">
        <title>Parathalassolutuus dongxingensis gen. nov., sp. nov., a novel member of family Oceanospirillaceae isolated from a coastal shrimp pond in Guangxi, China.</title>
        <authorList>
            <person name="Chen H."/>
        </authorList>
    </citation>
    <scope>NUCLEOTIDE SEQUENCE</scope>
    <source>
        <strain evidence="11">G-43</strain>
    </source>
</reference>
<evidence type="ECO:0000256" key="6">
    <source>
        <dbReference type="ARBA" id="ARBA00022989"/>
    </source>
</evidence>
<dbReference type="PIRSF" id="PIRSF006603">
    <property type="entry name" value="DinF"/>
    <property type="match status" value="1"/>
</dbReference>
<keyword evidence="8 10" id="KW-0472">Membrane</keyword>
<keyword evidence="12" id="KW-1185">Reference proteome</keyword>
<feature type="transmembrane region" description="Helical" evidence="10">
    <location>
        <begin position="422"/>
        <end position="443"/>
    </location>
</feature>
<dbReference type="Pfam" id="PF01554">
    <property type="entry name" value="MatE"/>
    <property type="match status" value="2"/>
</dbReference>
<evidence type="ECO:0000256" key="10">
    <source>
        <dbReference type="SAM" id="Phobius"/>
    </source>
</evidence>
<dbReference type="CDD" id="cd13131">
    <property type="entry name" value="MATE_NorM_like"/>
    <property type="match status" value="1"/>
</dbReference>
<dbReference type="GO" id="GO:0006811">
    <property type="term" value="P:monoatomic ion transport"/>
    <property type="evidence" value="ECO:0007669"/>
    <property type="project" value="UniProtKB-KW"/>
</dbReference>
<feature type="transmembrane region" description="Helical" evidence="10">
    <location>
        <begin position="348"/>
        <end position="365"/>
    </location>
</feature>
<comment type="caution">
    <text evidence="11">The sequence shown here is derived from an EMBL/GenBank/DDBJ whole genome shotgun (WGS) entry which is preliminary data.</text>
</comment>
<dbReference type="GO" id="GO:0042910">
    <property type="term" value="F:xenobiotic transmembrane transporter activity"/>
    <property type="evidence" value="ECO:0007669"/>
    <property type="project" value="InterPro"/>
</dbReference>
<evidence type="ECO:0000256" key="2">
    <source>
        <dbReference type="ARBA" id="ARBA00022448"/>
    </source>
</evidence>
<evidence type="ECO:0000313" key="11">
    <source>
        <dbReference type="EMBL" id="MCY0966611.1"/>
    </source>
</evidence>
<dbReference type="InterPro" id="IPR002528">
    <property type="entry name" value="MATE_fam"/>
</dbReference>
<organism evidence="11 12">
    <name type="scientific">Parathalassolituus penaei</name>
    <dbReference type="NCBI Taxonomy" id="2997323"/>
    <lineage>
        <taxon>Bacteria</taxon>
        <taxon>Pseudomonadati</taxon>
        <taxon>Pseudomonadota</taxon>
        <taxon>Gammaproteobacteria</taxon>
        <taxon>Oceanospirillales</taxon>
        <taxon>Oceanospirillaceae</taxon>
        <taxon>Parathalassolituus</taxon>
    </lineage>
</organism>
<feature type="transmembrane region" description="Helical" evidence="10">
    <location>
        <begin position="129"/>
        <end position="149"/>
    </location>
</feature>
<feature type="transmembrane region" description="Helical" evidence="10">
    <location>
        <begin position="161"/>
        <end position="182"/>
    </location>
</feature>
<evidence type="ECO:0000256" key="3">
    <source>
        <dbReference type="ARBA" id="ARBA00022449"/>
    </source>
</evidence>
<protein>
    <recommendedName>
        <fullName evidence="9">Multidrug-efflux transporter</fullName>
    </recommendedName>
</protein>
<feature type="transmembrane region" description="Helical" evidence="10">
    <location>
        <begin position="188"/>
        <end position="209"/>
    </location>
</feature>
<feature type="transmembrane region" description="Helical" evidence="10">
    <location>
        <begin position="275"/>
        <end position="299"/>
    </location>
</feature>
<evidence type="ECO:0000313" key="12">
    <source>
        <dbReference type="Proteomes" id="UP001150830"/>
    </source>
</evidence>
<sequence length="451" mass="48005">MTFIRQEARALAALTAPILITQIAQMGMGTIDTLMAGYVSTRDLAAVAIGTSIWLPAWLFLSGVLVALSPLASRLHSSDQQQRMPHLQAAAVSLGLIMGVLTALVLAIAAWLLPSFSNDQQTAAIASDYLLAVALGMPAAGLFLALRFYSEAVGHAHRVTLVMLGGLALNIPANALFVYGLLGLPELGGVGCGIGTTLVFVLMALALLADTRKRRLPTHWPLLRESLQPDWEQIRQLLKIGLPIGAAIFFEVSLFTVIALFLAGLGPTTVAGHQVALNLSSITFMIPLSMGMSITVRVGHHLGRNNIEAARRTAWLGIRLNLLIAAFNATLMVTLSETIAGLYSPDPAVVSLAATLLLYAAVFQLSDATQVAAAGALRGYHDTLMVMLITFGAYWVAGLGCGYWLGFYGSEYLGIAPMGAEGFWIGLITGLTMAALGLLTRLWRVSNRYVH</sequence>
<evidence type="ECO:0000256" key="1">
    <source>
        <dbReference type="ARBA" id="ARBA00004429"/>
    </source>
</evidence>
<dbReference type="GO" id="GO:0005886">
    <property type="term" value="C:plasma membrane"/>
    <property type="evidence" value="ECO:0007669"/>
    <property type="project" value="UniProtKB-SubCell"/>
</dbReference>
<gene>
    <name evidence="11" type="ORF">OUO13_15595</name>
</gene>
<keyword evidence="2" id="KW-0813">Transport</keyword>
<dbReference type="NCBIfam" id="TIGR00797">
    <property type="entry name" value="matE"/>
    <property type="match status" value="1"/>
</dbReference>
<feature type="transmembrane region" description="Helical" evidence="10">
    <location>
        <begin position="320"/>
        <end position="342"/>
    </location>
</feature>
<feature type="transmembrane region" description="Helical" evidence="10">
    <location>
        <begin position="89"/>
        <end position="113"/>
    </location>
</feature>
<feature type="transmembrane region" description="Helical" evidence="10">
    <location>
        <begin position="45"/>
        <end position="68"/>
    </location>
</feature>